<evidence type="ECO:0000256" key="1">
    <source>
        <dbReference type="SAM" id="MobiDB-lite"/>
    </source>
</evidence>
<protein>
    <submittedName>
        <fullName evidence="2">Uncharacterized protein</fullName>
    </submittedName>
</protein>
<evidence type="ECO:0000313" key="3">
    <source>
        <dbReference type="Proteomes" id="UP000306740"/>
    </source>
</evidence>
<feature type="compositionally biased region" description="Basic and acidic residues" evidence="1">
    <location>
        <begin position="70"/>
        <end position="90"/>
    </location>
</feature>
<accession>A0A5C4LWP2</accession>
<proteinExistence type="predicted"/>
<name>A0A5C4LWP2_9ACTN</name>
<feature type="compositionally biased region" description="Basic residues" evidence="1">
    <location>
        <begin position="59"/>
        <end position="69"/>
    </location>
</feature>
<dbReference type="RefSeq" id="WP_139107484.1">
    <property type="nucleotide sequence ID" value="NZ_VDFR01000280.1"/>
</dbReference>
<feature type="region of interest" description="Disordered" evidence="1">
    <location>
        <begin position="34"/>
        <end position="132"/>
    </location>
</feature>
<evidence type="ECO:0000313" key="2">
    <source>
        <dbReference type="EMBL" id="TNC22441.1"/>
    </source>
</evidence>
<feature type="compositionally biased region" description="Basic residues" evidence="1">
    <location>
        <begin position="98"/>
        <end position="107"/>
    </location>
</feature>
<reference evidence="2 3" key="1">
    <citation type="submission" date="2019-05" db="EMBL/GenBank/DDBJ databases">
        <title>Mumia sp. nov., isolated from the intestinal contents of plateau pika (Ochotona curzoniae) in the Qinghai-Tibet plateau of China.</title>
        <authorList>
            <person name="Tian Z."/>
        </authorList>
    </citation>
    <scope>NUCLEOTIDE SEQUENCE [LARGE SCALE GENOMIC DNA]</scope>
    <source>
        <strain evidence="3">527</strain>
    </source>
</reference>
<feature type="compositionally biased region" description="Basic and acidic residues" evidence="1">
    <location>
        <begin position="38"/>
        <end position="50"/>
    </location>
</feature>
<dbReference type="EMBL" id="VDFR01000280">
    <property type="protein sequence ID" value="TNC22441.1"/>
    <property type="molecule type" value="Genomic_DNA"/>
</dbReference>
<organism evidence="2 3">
    <name type="scientific">Mumia zhuanghuii</name>
    <dbReference type="NCBI Taxonomy" id="2585211"/>
    <lineage>
        <taxon>Bacteria</taxon>
        <taxon>Bacillati</taxon>
        <taxon>Actinomycetota</taxon>
        <taxon>Actinomycetes</taxon>
        <taxon>Propionibacteriales</taxon>
        <taxon>Nocardioidaceae</taxon>
        <taxon>Mumia</taxon>
    </lineage>
</organism>
<dbReference type="AlphaFoldDB" id="A0A5C4LWP2"/>
<feature type="compositionally biased region" description="Basic and acidic residues" evidence="1">
    <location>
        <begin position="108"/>
        <end position="132"/>
    </location>
</feature>
<sequence>MPDWVYTSELQLQRKMEEEGQERTHQRVWQWAFATAGDRQRQQEHREPRQSQHTCPPRRVQHRGVRHSRRWTDGSMERTKRRPYDEREQLEVGASCTRRARAPRRRSGPRDTHWQEPEYDQRSCGRRPRELE</sequence>
<comment type="caution">
    <text evidence="2">The sequence shown here is derived from an EMBL/GenBank/DDBJ whole genome shotgun (WGS) entry which is preliminary data.</text>
</comment>
<dbReference type="Proteomes" id="UP000306740">
    <property type="component" value="Unassembled WGS sequence"/>
</dbReference>
<gene>
    <name evidence="2" type="ORF">FHE65_35765</name>
</gene>